<dbReference type="OrthoDB" id="3944849at2759"/>
<accession>A0A6A6DJR4</accession>
<organism evidence="1 2">
    <name type="scientific">Zopfia rhizophila CBS 207.26</name>
    <dbReference type="NCBI Taxonomy" id="1314779"/>
    <lineage>
        <taxon>Eukaryota</taxon>
        <taxon>Fungi</taxon>
        <taxon>Dikarya</taxon>
        <taxon>Ascomycota</taxon>
        <taxon>Pezizomycotina</taxon>
        <taxon>Dothideomycetes</taxon>
        <taxon>Dothideomycetes incertae sedis</taxon>
        <taxon>Zopfiaceae</taxon>
        <taxon>Zopfia</taxon>
    </lineage>
</organism>
<reference evidence="1" key="1">
    <citation type="journal article" date="2020" name="Stud. Mycol.">
        <title>101 Dothideomycetes genomes: a test case for predicting lifestyles and emergence of pathogens.</title>
        <authorList>
            <person name="Haridas S."/>
            <person name="Albert R."/>
            <person name="Binder M."/>
            <person name="Bloem J."/>
            <person name="Labutti K."/>
            <person name="Salamov A."/>
            <person name="Andreopoulos B."/>
            <person name="Baker S."/>
            <person name="Barry K."/>
            <person name="Bills G."/>
            <person name="Bluhm B."/>
            <person name="Cannon C."/>
            <person name="Castanera R."/>
            <person name="Culley D."/>
            <person name="Daum C."/>
            <person name="Ezra D."/>
            <person name="Gonzalez J."/>
            <person name="Henrissat B."/>
            <person name="Kuo A."/>
            <person name="Liang C."/>
            <person name="Lipzen A."/>
            <person name="Lutzoni F."/>
            <person name="Magnuson J."/>
            <person name="Mondo S."/>
            <person name="Nolan M."/>
            <person name="Ohm R."/>
            <person name="Pangilinan J."/>
            <person name="Park H.-J."/>
            <person name="Ramirez L."/>
            <person name="Alfaro M."/>
            <person name="Sun H."/>
            <person name="Tritt A."/>
            <person name="Yoshinaga Y."/>
            <person name="Zwiers L.-H."/>
            <person name="Turgeon B."/>
            <person name="Goodwin S."/>
            <person name="Spatafora J."/>
            <person name="Crous P."/>
            <person name="Grigoriev I."/>
        </authorList>
    </citation>
    <scope>NUCLEOTIDE SEQUENCE</scope>
    <source>
        <strain evidence="1">CBS 207.26</strain>
    </source>
</reference>
<evidence type="ECO:0000313" key="1">
    <source>
        <dbReference type="EMBL" id="KAF2179365.1"/>
    </source>
</evidence>
<sequence length="84" mass="9388">MPSVYRAPSWSWASLDGGIQFERFKNVGRPENVLFHAILLEVHITPLSSDLFGAVLGGHVLLSGRPRRIHHITSGHEHPDNHFA</sequence>
<evidence type="ECO:0000313" key="2">
    <source>
        <dbReference type="Proteomes" id="UP000800200"/>
    </source>
</evidence>
<keyword evidence="2" id="KW-1185">Reference proteome</keyword>
<protein>
    <submittedName>
        <fullName evidence="1">Uncharacterized protein</fullName>
    </submittedName>
</protein>
<dbReference type="Proteomes" id="UP000800200">
    <property type="component" value="Unassembled WGS sequence"/>
</dbReference>
<name>A0A6A6DJR4_9PEZI</name>
<dbReference type="EMBL" id="ML994667">
    <property type="protein sequence ID" value="KAF2179365.1"/>
    <property type="molecule type" value="Genomic_DNA"/>
</dbReference>
<dbReference type="AlphaFoldDB" id="A0A6A6DJR4"/>
<proteinExistence type="predicted"/>
<gene>
    <name evidence="1" type="ORF">K469DRAFT_596091</name>
</gene>